<evidence type="ECO:0000313" key="20">
    <source>
        <dbReference type="Proteomes" id="UP000193380"/>
    </source>
</evidence>
<evidence type="ECO:0000256" key="5">
    <source>
        <dbReference type="ARBA" id="ARBA00022754"/>
    </source>
</evidence>
<feature type="region of interest" description="Disordered" evidence="15">
    <location>
        <begin position="1"/>
        <end position="30"/>
    </location>
</feature>
<evidence type="ECO:0000256" key="11">
    <source>
        <dbReference type="ARBA" id="ARBA00023180"/>
    </source>
</evidence>
<dbReference type="EMBL" id="FR905021">
    <property type="protein sequence ID" value="CDQ75031.1"/>
    <property type="molecule type" value="Genomic_DNA"/>
</dbReference>
<dbReference type="GO" id="GO:0004930">
    <property type="term" value="F:G protein-coupled receptor activity"/>
    <property type="evidence" value="ECO:0007669"/>
    <property type="project" value="UniProtKB-KW"/>
</dbReference>
<feature type="region of interest" description="Disordered" evidence="15">
    <location>
        <begin position="503"/>
        <end position="545"/>
    </location>
</feature>
<reference evidence="19" key="1">
    <citation type="journal article" date="2014" name="Nat. Commun.">
        <title>The rainbow trout genome provides novel insights into evolution after whole-genome duplication in vertebrates.</title>
        <authorList>
            <person name="Berthelot C."/>
            <person name="Brunet F."/>
            <person name="Chalopin D."/>
            <person name="Juanchich A."/>
            <person name="Bernard M."/>
            <person name="Noel B."/>
            <person name="Bento P."/>
            <person name="Da Silva C."/>
            <person name="Labadie K."/>
            <person name="Alberti A."/>
            <person name="Aury J.M."/>
            <person name="Louis A."/>
            <person name="Dehais P."/>
            <person name="Bardou P."/>
            <person name="Montfort J."/>
            <person name="Klopp C."/>
            <person name="Cabau C."/>
            <person name="Gaspin C."/>
            <person name="Thorgaard G.H."/>
            <person name="Boussaha M."/>
            <person name="Quillet E."/>
            <person name="Guyomard R."/>
            <person name="Galiana D."/>
            <person name="Bobe J."/>
            <person name="Volff J.N."/>
            <person name="Genet C."/>
            <person name="Wincker P."/>
            <person name="Jaillon O."/>
            <person name="Roest Crollius H."/>
            <person name="Guiguen Y."/>
        </authorList>
    </citation>
    <scope>NUCLEOTIDE SEQUENCE [LARGE SCALE GENOMIC DNA]</scope>
</reference>
<name>A0A060X6E1_ONCMY</name>
<evidence type="ECO:0000256" key="10">
    <source>
        <dbReference type="ARBA" id="ARBA00023170"/>
    </source>
</evidence>
<keyword evidence="6 16" id="KW-1133">Transmembrane helix</keyword>
<evidence type="ECO:0000256" key="8">
    <source>
        <dbReference type="ARBA" id="ARBA00023054"/>
    </source>
</evidence>
<proteinExistence type="inferred from homology"/>
<dbReference type="InterPro" id="IPR017978">
    <property type="entry name" value="GPCR_3_C"/>
</dbReference>
<feature type="transmembrane region" description="Helical" evidence="16">
    <location>
        <begin position="1263"/>
        <end position="1283"/>
    </location>
</feature>
<dbReference type="PaxDb" id="8022-A0A060X6E1"/>
<evidence type="ECO:0000256" key="12">
    <source>
        <dbReference type="ARBA" id="ARBA00023224"/>
    </source>
</evidence>
<evidence type="ECO:0000313" key="19">
    <source>
        <dbReference type="EMBL" id="CDQ75031.1"/>
    </source>
</evidence>
<reference evidence="19" key="2">
    <citation type="submission" date="2014-03" db="EMBL/GenBank/DDBJ databases">
        <authorList>
            <person name="Genoscope - CEA"/>
        </authorList>
    </citation>
    <scope>NUCLEOTIDE SEQUENCE</scope>
</reference>
<dbReference type="SUPFAM" id="SSF53822">
    <property type="entry name" value="Periplasmic binding protein-like I"/>
    <property type="match status" value="1"/>
</dbReference>
<evidence type="ECO:0000256" key="4">
    <source>
        <dbReference type="ARBA" id="ARBA00022729"/>
    </source>
</evidence>
<keyword evidence="11" id="KW-0325">Glycoprotein</keyword>
<feature type="transmembrane region" description="Helical" evidence="16">
    <location>
        <begin position="1076"/>
        <end position="1109"/>
    </location>
</feature>
<keyword evidence="10" id="KW-0675">Receptor</keyword>
<evidence type="ECO:0000256" key="2">
    <source>
        <dbReference type="ARBA" id="ARBA00022475"/>
    </source>
</evidence>
<dbReference type="InterPro" id="IPR011500">
    <property type="entry name" value="GPCR_3_9-Cys_dom"/>
</dbReference>
<evidence type="ECO:0000256" key="9">
    <source>
        <dbReference type="ARBA" id="ARBA00023136"/>
    </source>
</evidence>
<feature type="region of interest" description="Disordered" evidence="15">
    <location>
        <begin position="295"/>
        <end position="344"/>
    </location>
</feature>
<accession>A0A060X6E1</accession>
<evidence type="ECO:0000256" key="13">
    <source>
        <dbReference type="ARBA" id="ARBA00038492"/>
    </source>
</evidence>
<dbReference type="FunFam" id="2.10.50.30:FF:000004">
    <property type="entry name" value="Taste receptor type 1 member 3-like protein"/>
    <property type="match status" value="1"/>
</dbReference>
<dbReference type="PROSITE" id="PS51842">
    <property type="entry name" value="IF_ROD_2"/>
    <property type="match status" value="1"/>
</dbReference>
<evidence type="ECO:0000259" key="17">
    <source>
        <dbReference type="PROSITE" id="PS50259"/>
    </source>
</evidence>
<evidence type="ECO:0000256" key="1">
    <source>
        <dbReference type="ARBA" id="ARBA00004651"/>
    </source>
</evidence>
<dbReference type="Gene3D" id="1.20.5.1160">
    <property type="entry name" value="Vasodilator-stimulated phosphoprotein"/>
    <property type="match status" value="1"/>
</dbReference>
<dbReference type="Pfam" id="PF01094">
    <property type="entry name" value="ANF_receptor"/>
    <property type="match status" value="1"/>
</dbReference>
<evidence type="ECO:0000256" key="16">
    <source>
        <dbReference type="SAM" id="Phobius"/>
    </source>
</evidence>
<keyword evidence="3 16" id="KW-0812">Transmembrane</keyword>
<feature type="compositionally biased region" description="Basic and acidic residues" evidence="15">
    <location>
        <begin position="321"/>
        <end position="330"/>
    </location>
</feature>
<dbReference type="PROSITE" id="PS00981">
    <property type="entry name" value="G_PROTEIN_RECEP_F3_3"/>
    <property type="match status" value="1"/>
</dbReference>
<dbReference type="PRINTS" id="PR00248">
    <property type="entry name" value="GPCRMGR"/>
</dbReference>
<dbReference type="InterPro" id="IPR039008">
    <property type="entry name" value="IF_rod_dom"/>
</dbReference>
<evidence type="ECO:0000256" key="7">
    <source>
        <dbReference type="ARBA" id="ARBA00023040"/>
    </source>
</evidence>
<dbReference type="STRING" id="8022.A0A060X6E1"/>
<feature type="domain" description="G-protein coupled receptors family 3 profile" evidence="17">
    <location>
        <begin position="1083"/>
        <end position="1333"/>
    </location>
</feature>
<dbReference type="SMART" id="SM01391">
    <property type="entry name" value="Filament"/>
    <property type="match status" value="1"/>
</dbReference>
<keyword evidence="7" id="KW-0297">G-protein coupled receptor</keyword>
<feature type="transmembrane region" description="Helical" evidence="16">
    <location>
        <begin position="1289"/>
        <end position="1310"/>
    </location>
</feature>
<protein>
    <recommendedName>
        <fullName evidence="21">G-protein coupled receptors family 3 profile domain-containing protein</fullName>
    </recommendedName>
</protein>
<keyword evidence="12" id="KW-0807">Transducer</keyword>
<evidence type="ECO:0000256" key="14">
    <source>
        <dbReference type="SAM" id="Coils"/>
    </source>
</evidence>
<dbReference type="Pfam" id="PF00003">
    <property type="entry name" value="7tm_3"/>
    <property type="match status" value="1"/>
</dbReference>
<dbReference type="PROSITE" id="PS50259">
    <property type="entry name" value="G_PROTEIN_RECEP_F3_4"/>
    <property type="match status" value="1"/>
</dbReference>
<sequence length="1341" mass="147670">MMNSIALAEGSQSPGAAGVPVGTPASGTSARVSSALRNDLGSNIHALKTLNLRFRCFLAKVHELERRNTLLENQLQQALEQSRYRAYFSREQTTQTGSLDLSLAGYQPRVSPPGTIWNFTHTRFGDRLETRLHSPGVSWMQADGVDVGVQVDTVTPELRALYNVLAKIKRDRDEYRKKWEEELSKRQQMEAMVETLQESAQESEVVQGELTDKVERLNTELGVFKSLMTDNKHPTNFKLCGLVELAEMSELDTAIQEKAMKVDMDICRRIDITAKLCDVAHQRNSEDMSKMFNMSPHMSPSRATPESKGAGAASCRKKERKAVCEERSPEMEAESGGGEEDEAEHVVGSLNITDEMKRMLNQLTCIDDNSFVTRRETFDFDDDCDSLAWEENGETLLLWEDFANYNTPCAAASATAGACAAAEGQGEGPGQASQDGSLGSLIDETEMLFQNREKEYQETMGQIEYELATAKSDMNRHLQEYMEMCSMKRGLDVQMETCRRLIKGSGGNDRKSPSFSSVASSDSGNSDEIQEELEKDGEAVGGLTEGTGLQLPGDYSISGLFPLHKLAPSSSNLPDLGACKEGKFNKHGYHLIQAMRFALEEINNGTKNQHLLPGVSLGYQAYDTCNQPASVLATLAMLAQQYQRTLGNNTGGDQRAVAVIGPDSSSHTFTPAAVLGSYLVPQISYEASNEMLSNKLLYPAFFRTIPSDKNQVDAMVQLLVRFNWTWIVLLGSDDSYGLQGIESLSLHAAHFDICIAYQGVIPELTSANNQTMRNIVKNILKTKVNTIVVFSSKTKVSQFFPFVIEQGVTGKVWIGTEDWSVTTLVSGIPGIHTIGTVLGISIKYTAITGFEEFESHAVPKLHSGTSNGMMDLSVECLQNTDLSSMAAENFSLGDYDIKSSYNVYKAVYAVAHALHQALGCGLDECQKSEVLPWQLLPLLKQVRFSVGNSSIYFNENGDPPTGYDIVNWIWRGTEWSLREVGSYTADPTDLTVDPAQIEWGSDDGYTGKVPPSICSPECPKGHRKLQTGQHKCCFDCLACAAHNFLNKTGSTRCQKCELYQWSPAESEVCLDRTVLVLAWGGPLSIALLLLLALTLLITLGTGVIFLLNLGTPVVKSAGGHTCLVMLLALTAAAASALCHFGLPSQTDCLLKQPLFVFSFTVCLACVTVRSFQVVCIFKLASKLPRAYDTWAKNHGPEVTVLVVSMTVLLISVLRVTLNPPYPSQDVDFYSDSILAYVSLLSTLCFSFSYMGKDLPANYNEAKCITFSLMIYMISWISFFTIYFVSRGEFAMAMHVLAIVSSVLGILGGYFMPKVYIMVLRPQMNTTAHFQNCIQIYTMNKD</sequence>
<feature type="transmembrane region" description="Helical" evidence="16">
    <location>
        <begin position="1233"/>
        <end position="1251"/>
    </location>
</feature>
<dbReference type="InterPro" id="IPR001828">
    <property type="entry name" value="ANF_lig-bd_rcpt"/>
</dbReference>
<feature type="transmembrane region" description="Helical" evidence="16">
    <location>
        <begin position="1121"/>
        <end position="1142"/>
    </location>
</feature>
<keyword evidence="2" id="KW-1003">Cell membrane</keyword>
<keyword evidence="9 16" id="KW-0472">Membrane</keyword>
<feature type="compositionally biased region" description="Low complexity" evidence="15">
    <location>
        <begin position="513"/>
        <end position="526"/>
    </location>
</feature>
<evidence type="ECO:0008006" key="21">
    <source>
        <dbReference type="Google" id="ProtNLM"/>
    </source>
</evidence>
<evidence type="ECO:0000256" key="3">
    <source>
        <dbReference type="ARBA" id="ARBA00022692"/>
    </source>
</evidence>
<dbReference type="Proteomes" id="UP000193380">
    <property type="component" value="Unassembled WGS sequence"/>
</dbReference>
<comment type="similarity">
    <text evidence="13">Belongs to the G-protein coupled receptor 3 family. TAS1R subfamily.</text>
</comment>
<feature type="transmembrane region" description="Helical" evidence="16">
    <location>
        <begin position="1154"/>
        <end position="1177"/>
    </location>
</feature>
<dbReference type="FunFam" id="3.40.50.2300:FF:000016">
    <property type="entry name" value="Taste 1 receptor member 2"/>
    <property type="match status" value="1"/>
</dbReference>
<dbReference type="InterPro" id="IPR000337">
    <property type="entry name" value="GPCR_3"/>
</dbReference>
<dbReference type="PANTHER" id="PTHR24061">
    <property type="entry name" value="CALCIUM-SENSING RECEPTOR-RELATED"/>
    <property type="match status" value="1"/>
</dbReference>
<dbReference type="PANTHER" id="PTHR24061:SF3">
    <property type="entry name" value="TASTE RECEPTOR TYPE 1 MEMBER 1"/>
    <property type="match status" value="1"/>
</dbReference>
<dbReference type="Gene3D" id="3.40.50.2300">
    <property type="match status" value="2"/>
</dbReference>
<gene>
    <name evidence="19" type="ORF">GSONMT00027953001</name>
</gene>
<keyword evidence="8 14" id="KW-0175">Coiled coil</keyword>
<feature type="transmembrane region" description="Helical" evidence="16">
    <location>
        <begin position="1198"/>
        <end position="1217"/>
    </location>
</feature>
<dbReference type="InterPro" id="IPR028082">
    <property type="entry name" value="Peripla_BP_I"/>
</dbReference>
<feature type="compositionally biased region" description="Acidic residues" evidence="15">
    <location>
        <begin position="331"/>
        <end position="343"/>
    </location>
</feature>
<evidence type="ECO:0000256" key="6">
    <source>
        <dbReference type="ARBA" id="ARBA00022989"/>
    </source>
</evidence>
<keyword evidence="5" id="KW-0403">Intermediate filament</keyword>
<keyword evidence="4" id="KW-0732">Signal</keyword>
<feature type="coiled-coil region" evidence="14">
    <location>
        <begin position="158"/>
        <end position="206"/>
    </location>
</feature>
<dbReference type="GO" id="GO:0005882">
    <property type="term" value="C:intermediate filament"/>
    <property type="evidence" value="ECO:0007669"/>
    <property type="project" value="UniProtKB-KW"/>
</dbReference>
<evidence type="ECO:0000259" key="18">
    <source>
        <dbReference type="PROSITE" id="PS51842"/>
    </source>
</evidence>
<dbReference type="GO" id="GO:0050909">
    <property type="term" value="P:sensory perception of taste"/>
    <property type="evidence" value="ECO:0007669"/>
    <property type="project" value="UniProtKB-ARBA"/>
</dbReference>
<dbReference type="Gene3D" id="1.20.5.170">
    <property type="match status" value="1"/>
</dbReference>
<dbReference type="InterPro" id="IPR038550">
    <property type="entry name" value="GPCR_3_9-Cys_sf"/>
</dbReference>
<dbReference type="InterPro" id="IPR017979">
    <property type="entry name" value="GPCR_3_CS"/>
</dbReference>
<feature type="domain" description="IF rod" evidence="18">
    <location>
        <begin position="43"/>
        <end position="198"/>
    </location>
</feature>
<dbReference type="InterPro" id="IPR000068">
    <property type="entry name" value="GPCR_3_Ca_sens_rcpt-rel"/>
</dbReference>
<dbReference type="Gene3D" id="2.10.50.30">
    <property type="entry name" value="GPCR, family 3, nine cysteines domain"/>
    <property type="match status" value="1"/>
</dbReference>
<dbReference type="SUPFAM" id="SSF64593">
    <property type="entry name" value="Intermediate filament protein, coiled coil region"/>
    <property type="match status" value="1"/>
</dbReference>
<comment type="subcellular location">
    <subcellularLocation>
        <location evidence="1">Cell membrane</location>
        <topology evidence="1">Multi-pass membrane protein</topology>
    </subcellularLocation>
</comment>
<evidence type="ECO:0000256" key="15">
    <source>
        <dbReference type="SAM" id="MobiDB-lite"/>
    </source>
</evidence>
<organism evidence="19 20">
    <name type="scientific">Oncorhynchus mykiss</name>
    <name type="common">Rainbow trout</name>
    <name type="synonym">Salmo gairdneri</name>
    <dbReference type="NCBI Taxonomy" id="8022"/>
    <lineage>
        <taxon>Eukaryota</taxon>
        <taxon>Metazoa</taxon>
        <taxon>Chordata</taxon>
        <taxon>Craniata</taxon>
        <taxon>Vertebrata</taxon>
        <taxon>Euteleostomi</taxon>
        <taxon>Actinopterygii</taxon>
        <taxon>Neopterygii</taxon>
        <taxon>Teleostei</taxon>
        <taxon>Protacanthopterygii</taxon>
        <taxon>Salmoniformes</taxon>
        <taxon>Salmonidae</taxon>
        <taxon>Salmoninae</taxon>
        <taxon>Oncorhynchus</taxon>
    </lineage>
</organism>
<dbReference type="GO" id="GO:0005886">
    <property type="term" value="C:plasma membrane"/>
    <property type="evidence" value="ECO:0007669"/>
    <property type="project" value="UniProtKB-SubCell"/>
</dbReference>
<dbReference type="Pfam" id="PF07562">
    <property type="entry name" value="NCD3G"/>
    <property type="match status" value="1"/>
</dbReference>